<comment type="caution">
    <text evidence="4">The sequence shown here is derived from an EMBL/GenBank/DDBJ whole genome shotgun (WGS) entry which is preliminary data.</text>
</comment>
<dbReference type="InterPro" id="IPR009057">
    <property type="entry name" value="Homeodomain-like_sf"/>
</dbReference>
<dbReference type="SUPFAM" id="SSF46689">
    <property type="entry name" value="Homeodomain-like"/>
    <property type="match status" value="1"/>
</dbReference>
<dbReference type="InterPro" id="IPR001647">
    <property type="entry name" value="HTH_TetR"/>
</dbReference>
<keyword evidence="1 2" id="KW-0238">DNA-binding</keyword>
<reference evidence="5" key="1">
    <citation type="submission" date="2023-07" db="EMBL/GenBank/DDBJ databases">
        <title>Draft genome sequence of the endophytic actinobacterium Streptomyces justiciae WPN32, a potential antibiotic producer.</title>
        <authorList>
            <person name="Yasawong M."/>
            <person name="Pana W."/>
            <person name="Ganta P."/>
            <person name="Santapan N."/>
            <person name="Songngamsuk T."/>
            <person name="Phatcharaharikarn M."/>
            <person name="Kerdtoob S."/>
            <person name="Nantapong N."/>
        </authorList>
    </citation>
    <scope>NUCLEOTIDE SEQUENCE [LARGE SCALE GENOMIC DNA]</scope>
    <source>
        <strain evidence="5">WPN32</strain>
    </source>
</reference>
<dbReference type="PANTHER" id="PTHR30055:SF209">
    <property type="entry name" value="POSSIBLE TRANSCRIPTIONAL REGULATORY PROTEIN (PROBABLY TETR-FAMILY)"/>
    <property type="match status" value="1"/>
</dbReference>
<evidence type="ECO:0000313" key="4">
    <source>
        <dbReference type="EMBL" id="MDT7841881.1"/>
    </source>
</evidence>
<protein>
    <submittedName>
        <fullName evidence="4">Helix-turn-helix domain-containing protein</fullName>
    </submittedName>
</protein>
<proteinExistence type="predicted"/>
<dbReference type="InterPro" id="IPR036271">
    <property type="entry name" value="Tet_transcr_reg_TetR-rel_C_sf"/>
</dbReference>
<sequence>MSKSEAREPIRSNARSNRAKILAAARELLGQNPDATLEEIAQAAGVVRRTVHGHFPGRVALLEALAEEASEALRAASARWPDVTEDPEHAFAGFVLAVWPEGDRYRLLLSLATQDLGQGRVTEALAPARAAALSILERGQRAGVFHDRLPAPALSAAMEAYTLGLLEAVTAGLWEGDGARAAVASLIAVGVPVERAERVVAEVTGREE</sequence>
<dbReference type="RefSeq" id="WP_314201039.1">
    <property type="nucleotide sequence ID" value="NZ_JAVTLL010000008.1"/>
</dbReference>
<evidence type="ECO:0000313" key="5">
    <source>
        <dbReference type="Proteomes" id="UP001257948"/>
    </source>
</evidence>
<accession>A0ABU3LRP6</accession>
<feature type="domain" description="HTH tetR-type" evidence="3">
    <location>
        <begin position="15"/>
        <end position="73"/>
    </location>
</feature>
<gene>
    <name evidence="4" type="ORF">RQC66_14165</name>
</gene>
<dbReference type="Gene3D" id="1.10.357.10">
    <property type="entry name" value="Tetracycline Repressor, domain 2"/>
    <property type="match status" value="1"/>
</dbReference>
<name>A0ABU3LRP6_9ACTN</name>
<dbReference type="SUPFAM" id="SSF48498">
    <property type="entry name" value="Tetracyclin repressor-like, C-terminal domain"/>
    <property type="match status" value="1"/>
</dbReference>
<dbReference type="PANTHER" id="PTHR30055">
    <property type="entry name" value="HTH-TYPE TRANSCRIPTIONAL REGULATOR RUTR"/>
    <property type="match status" value="1"/>
</dbReference>
<keyword evidence="5" id="KW-1185">Reference proteome</keyword>
<feature type="DNA-binding region" description="H-T-H motif" evidence="2">
    <location>
        <begin position="36"/>
        <end position="55"/>
    </location>
</feature>
<dbReference type="EMBL" id="JAVTLL010000008">
    <property type="protein sequence ID" value="MDT7841881.1"/>
    <property type="molecule type" value="Genomic_DNA"/>
</dbReference>
<evidence type="ECO:0000256" key="2">
    <source>
        <dbReference type="PROSITE-ProRule" id="PRU00335"/>
    </source>
</evidence>
<evidence type="ECO:0000259" key="3">
    <source>
        <dbReference type="PROSITE" id="PS50977"/>
    </source>
</evidence>
<dbReference type="Pfam" id="PF00440">
    <property type="entry name" value="TetR_N"/>
    <property type="match status" value="1"/>
</dbReference>
<dbReference type="PROSITE" id="PS50977">
    <property type="entry name" value="HTH_TETR_2"/>
    <property type="match status" value="1"/>
</dbReference>
<dbReference type="Proteomes" id="UP001257948">
    <property type="component" value="Unassembled WGS sequence"/>
</dbReference>
<dbReference type="InterPro" id="IPR050109">
    <property type="entry name" value="HTH-type_TetR-like_transc_reg"/>
</dbReference>
<organism evidence="4 5">
    <name type="scientific">Streptomyces justiciae</name>
    <dbReference type="NCBI Taxonomy" id="2780140"/>
    <lineage>
        <taxon>Bacteria</taxon>
        <taxon>Bacillati</taxon>
        <taxon>Actinomycetota</taxon>
        <taxon>Actinomycetes</taxon>
        <taxon>Kitasatosporales</taxon>
        <taxon>Streptomycetaceae</taxon>
        <taxon>Streptomyces</taxon>
    </lineage>
</organism>
<evidence type="ECO:0000256" key="1">
    <source>
        <dbReference type="ARBA" id="ARBA00023125"/>
    </source>
</evidence>